<dbReference type="Proteomes" id="UP000002037">
    <property type="component" value="Unassembled WGS sequence"/>
</dbReference>
<dbReference type="GeneID" id="8299375"/>
<keyword evidence="1" id="KW-0472">Membrane</keyword>
<organism evidence="2 3">
    <name type="scientific">Candida tropicalis (strain ATCC MYA-3404 / T1)</name>
    <name type="common">Yeast</name>
    <dbReference type="NCBI Taxonomy" id="294747"/>
    <lineage>
        <taxon>Eukaryota</taxon>
        <taxon>Fungi</taxon>
        <taxon>Dikarya</taxon>
        <taxon>Ascomycota</taxon>
        <taxon>Saccharomycotina</taxon>
        <taxon>Pichiomycetes</taxon>
        <taxon>Debaryomycetaceae</taxon>
        <taxon>Candida/Lodderomyces clade</taxon>
        <taxon>Candida</taxon>
    </lineage>
</organism>
<reference evidence="2 3" key="1">
    <citation type="journal article" date="2009" name="Nature">
        <title>Evolution of pathogenicity and sexual reproduction in eight Candida genomes.</title>
        <authorList>
            <person name="Butler G."/>
            <person name="Rasmussen M.D."/>
            <person name="Lin M.F."/>
            <person name="Santos M.A."/>
            <person name="Sakthikumar S."/>
            <person name="Munro C.A."/>
            <person name="Rheinbay E."/>
            <person name="Grabherr M."/>
            <person name="Forche A."/>
            <person name="Reedy J.L."/>
            <person name="Agrafioti I."/>
            <person name="Arnaud M.B."/>
            <person name="Bates S."/>
            <person name="Brown A.J."/>
            <person name="Brunke S."/>
            <person name="Costanzo M.C."/>
            <person name="Fitzpatrick D.A."/>
            <person name="de Groot P.W."/>
            <person name="Harris D."/>
            <person name="Hoyer L.L."/>
            <person name="Hube B."/>
            <person name="Klis F.M."/>
            <person name="Kodira C."/>
            <person name="Lennard N."/>
            <person name="Logue M.E."/>
            <person name="Martin R."/>
            <person name="Neiman A.M."/>
            <person name="Nikolaou E."/>
            <person name="Quail M.A."/>
            <person name="Quinn J."/>
            <person name="Santos M.C."/>
            <person name="Schmitzberger F.F."/>
            <person name="Sherlock G."/>
            <person name="Shah P."/>
            <person name="Silverstein K.A."/>
            <person name="Skrzypek M.S."/>
            <person name="Soll D."/>
            <person name="Staggs R."/>
            <person name="Stansfield I."/>
            <person name="Stumpf M.P."/>
            <person name="Sudbery P.E."/>
            <person name="Srikantha T."/>
            <person name="Zeng Q."/>
            <person name="Berman J."/>
            <person name="Berriman M."/>
            <person name="Heitman J."/>
            <person name="Gow N.A."/>
            <person name="Lorenz M.C."/>
            <person name="Birren B.W."/>
            <person name="Kellis M."/>
            <person name="Cuomo C.A."/>
        </authorList>
    </citation>
    <scope>NUCLEOTIDE SEQUENCE [LARGE SCALE GENOMIC DNA]</scope>
    <source>
        <strain evidence="3">ATCC MYA-3404 / T1</strain>
    </source>
</reference>
<dbReference type="OrthoDB" id="10636772at2759"/>
<dbReference type="VEuPathDB" id="FungiDB:CTRG_02926"/>
<keyword evidence="1" id="KW-0812">Transmembrane</keyword>
<evidence type="ECO:0000256" key="1">
    <source>
        <dbReference type="SAM" id="Phobius"/>
    </source>
</evidence>
<protein>
    <submittedName>
        <fullName evidence="2">Uncharacterized protein</fullName>
    </submittedName>
</protein>
<feature type="transmembrane region" description="Helical" evidence="1">
    <location>
        <begin position="337"/>
        <end position="358"/>
    </location>
</feature>
<keyword evidence="1" id="KW-1133">Transmembrane helix</keyword>
<keyword evidence="3" id="KW-1185">Reference proteome</keyword>
<proteinExistence type="predicted"/>
<gene>
    <name evidence="2" type="ORF">CTRG_02926</name>
</gene>
<dbReference type="EMBL" id="GG692397">
    <property type="protein sequence ID" value="EER34108.1"/>
    <property type="molecule type" value="Genomic_DNA"/>
</dbReference>
<dbReference type="RefSeq" id="XP_002548629.1">
    <property type="nucleotide sequence ID" value="XM_002548583.1"/>
</dbReference>
<dbReference type="AlphaFoldDB" id="C5M954"/>
<evidence type="ECO:0000313" key="2">
    <source>
        <dbReference type="EMBL" id="EER34108.1"/>
    </source>
</evidence>
<sequence>MTCLFDLPPEIIEKIVVHVPSYYIPRDVLPHALSYLSTENYCRYILGGMFIACNPNHFDCLYINVFSRDISLTENKNYRIVDKYFAESIVLSSNFNFSSIPTPLIRVWTGVPDLIIPLDLSVTNERTFNDYKNEIISRLSTEDYKKLELFRWERNSKFLYSNSRYFKQHDVKYIKNLKFIMDDTTNYYHLFYPLKPEILTIAIESRKRVYCGYQITTAIDLANVVKFKLECTRYDFTISGWNAIYEELKRVREFNIDLGFIVLPDFVPSRKKSISSYNLTLFGSTRFDYLDTHVFRKNILSSLQPALADDACCVVTIIHQKRHIHVQSREPLPIEGLWLLLFCFFVFSFFYFAVGFVAPK</sequence>
<evidence type="ECO:0000313" key="3">
    <source>
        <dbReference type="Proteomes" id="UP000002037"/>
    </source>
</evidence>
<dbReference type="KEGG" id="ctp:CTRG_02926"/>
<dbReference type="HOGENOM" id="CLU_828996_0_0_1"/>
<accession>C5M954</accession>
<name>C5M954_CANTT</name>